<organism evidence="1 2">
    <name type="scientific">Natrinema halophilum</name>
    <dbReference type="NCBI Taxonomy" id="1699371"/>
    <lineage>
        <taxon>Archaea</taxon>
        <taxon>Methanobacteriati</taxon>
        <taxon>Methanobacteriota</taxon>
        <taxon>Stenosarchaea group</taxon>
        <taxon>Halobacteria</taxon>
        <taxon>Halobacteriales</taxon>
        <taxon>Natrialbaceae</taxon>
        <taxon>Natrinema</taxon>
    </lineage>
</organism>
<dbReference type="EMBL" id="CP058601">
    <property type="protein sequence ID" value="QLG47870.1"/>
    <property type="molecule type" value="Genomic_DNA"/>
</dbReference>
<evidence type="ECO:0000313" key="1">
    <source>
        <dbReference type="EMBL" id="QLG47870.1"/>
    </source>
</evidence>
<gene>
    <name evidence="1" type="ORF">HYG82_02925</name>
</gene>
<accession>A0A7D5GIX3</accession>
<dbReference type="Proteomes" id="UP000509241">
    <property type="component" value="Chromosome"/>
</dbReference>
<reference evidence="1 2" key="1">
    <citation type="submission" date="2020-07" db="EMBL/GenBank/DDBJ databases">
        <authorList>
            <person name="Cui H."/>
        </authorList>
    </citation>
    <scope>NUCLEOTIDE SEQUENCE [LARGE SCALE GENOMIC DNA]</scope>
    <source>
        <strain evidence="1 2">YPL8</strain>
    </source>
</reference>
<dbReference type="OrthoDB" id="202153at2157"/>
<keyword evidence="2" id="KW-1185">Reference proteome</keyword>
<evidence type="ECO:0000313" key="2">
    <source>
        <dbReference type="Proteomes" id="UP000509241"/>
    </source>
</evidence>
<proteinExistence type="predicted"/>
<dbReference type="RefSeq" id="WP_179259612.1">
    <property type="nucleotide sequence ID" value="NZ_CP058601.1"/>
</dbReference>
<dbReference type="KEGG" id="haly:HYG82_02925"/>
<protein>
    <submittedName>
        <fullName evidence="1">Uncharacterized protein</fullName>
    </submittedName>
</protein>
<name>A0A7D5GIX3_9EURY</name>
<dbReference type="AlphaFoldDB" id="A0A7D5GIX3"/>
<sequence length="82" mass="9107">MKNVDRAHTREDDDVDESATLVKHLQIAQEFDDAEAREEMPELLEGGPMLGAHRYLVTGESDDAWLATNYVIGVGYNGGDRT</sequence>
<dbReference type="GeneID" id="56032210"/>